<name>A0A0J1IPH1_NIACI</name>
<evidence type="ECO:0000313" key="1">
    <source>
        <dbReference type="EMBL" id="KLV27843.1"/>
    </source>
</evidence>
<dbReference type="InterPro" id="IPR019658">
    <property type="entry name" value="DUF2515"/>
</dbReference>
<organism evidence="1 2">
    <name type="scientific">Niallia circulans</name>
    <name type="common">Bacillus circulans</name>
    <dbReference type="NCBI Taxonomy" id="1397"/>
    <lineage>
        <taxon>Bacteria</taxon>
        <taxon>Bacillati</taxon>
        <taxon>Bacillota</taxon>
        <taxon>Bacilli</taxon>
        <taxon>Bacillales</taxon>
        <taxon>Bacillaceae</taxon>
        <taxon>Niallia</taxon>
    </lineage>
</organism>
<dbReference type="EMBL" id="LDPH01000002">
    <property type="protein sequence ID" value="KLV27843.1"/>
    <property type="molecule type" value="Genomic_DNA"/>
</dbReference>
<evidence type="ECO:0000313" key="2">
    <source>
        <dbReference type="Proteomes" id="UP000036045"/>
    </source>
</evidence>
<dbReference type="Proteomes" id="UP000036045">
    <property type="component" value="Unassembled WGS sequence"/>
</dbReference>
<dbReference type="OrthoDB" id="2690514at2"/>
<keyword evidence="2" id="KW-1185">Reference proteome</keyword>
<comment type="caution">
    <text evidence="1">The sequence shown here is derived from an EMBL/GenBank/DDBJ whole genome shotgun (WGS) entry which is preliminary data.</text>
</comment>
<gene>
    <name evidence="1" type="ORF">ABW02_02785</name>
</gene>
<dbReference type="AlphaFoldDB" id="A0A0J1IPH1"/>
<reference evidence="1 2" key="1">
    <citation type="submission" date="2015-05" db="EMBL/GenBank/DDBJ databases">
        <title>Whole genome sequence and identification of bacterial endophytes from Costus igneus.</title>
        <authorList>
            <person name="Lee Y.P."/>
            <person name="Gan H.M."/>
            <person name="Eng W."/>
            <person name="Wheatley M.S."/>
            <person name="Caraballo A."/>
            <person name="Polter S."/>
            <person name="Savka M.A."/>
            <person name="Hudson A.O."/>
        </authorList>
    </citation>
    <scope>NUCLEOTIDE SEQUENCE [LARGE SCALE GENOMIC DNA]</scope>
    <source>
        <strain evidence="1 2">RIT379</strain>
    </source>
</reference>
<protein>
    <recommendedName>
        <fullName evidence="3">DUF2515 domain-containing protein</fullName>
    </recommendedName>
</protein>
<dbReference type="RefSeq" id="WP_047940398.1">
    <property type="nucleotide sequence ID" value="NZ_JAMAUJ010000002.1"/>
</dbReference>
<sequence>MIGKKSYFSSLEEEKLINRIRLITDKCNFDNISRTKAYLHYYNKHKEIQWAFLASQVSRNAGWNMCDLNGTWLPQVVSQEKRQQIFLTYEKANWLIFHDAYPQLLLYEYSTKKNLPMFHLLKFFQVSSFMEEEWNFYWENKNKKRLMNSLIINEQNVIQQPVIENTTIKHHVFHYLPYLFQDFFHFNAVLFPTLQGTLYGASVSNFTSLSERIKLGNTLASLLFKPNLYQEFYDFARKIEHTGSRSDYEKYIYPNLTNTTPILRAAYPVVRHQYILRNDWFKKNIKKKWRILKEQKEPFHITDWYLKKQQQLHALIRQKNKWLT</sequence>
<accession>A0A0J1IPH1</accession>
<dbReference type="PATRIC" id="fig|1397.4.peg.1815"/>
<proteinExistence type="predicted"/>
<evidence type="ECO:0008006" key="3">
    <source>
        <dbReference type="Google" id="ProtNLM"/>
    </source>
</evidence>
<dbReference type="Pfam" id="PF10720">
    <property type="entry name" value="DUF2515"/>
    <property type="match status" value="1"/>
</dbReference>